<evidence type="ECO:0000313" key="2">
    <source>
        <dbReference type="Proteomes" id="UP000199532"/>
    </source>
</evidence>
<dbReference type="Proteomes" id="UP000199532">
    <property type="component" value="Unassembled WGS sequence"/>
</dbReference>
<keyword evidence="2" id="KW-1185">Reference proteome</keyword>
<dbReference type="OrthoDB" id="9831381at2"/>
<dbReference type="RefSeq" id="WP_090332046.1">
    <property type="nucleotide sequence ID" value="NZ_FNXY01000001.1"/>
</dbReference>
<sequence length="155" mass="18001">MYNLLILESESIFKIGISNRLERENKNIKVETAESISQILQSSLFKVNEVKQSYDLFIVSLNKQDEQLLSFIKYTIQHKPELPILIFSYESADWLFKQGINTKPAPGRYIKKVTCWADIQQEVNKLFNEPVKLSSTQVREISTDFTLPSRRVGEL</sequence>
<reference evidence="1 2" key="1">
    <citation type="submission" date="2016-10" db="EMBL/GenBank/DDBJ databases">
        <authorList>
            <person name="de Groot N.N."/>
        </authorList>
    </citation>
    <scope>NUCLEOTIDE SEQUENCE [LARGE SCALE GENOMIC DNA]</scope>
    <source>
        <strain evidence="1 2">DSM 19938</strain>
    </source>
</reference>
<protein>
    <recommendedName>
        <fullName evidence="3">Response regulatory domain-containing protein</fullName>
    </recommendedName>
</protein>
<accession>A0A1H6QK31</accession>
<dbReference type="AlphaFoldDB" id="A0A1H6QK31"/>
<proteinExistence type="predicted"/>
<evidence type="ECO:0000313" key="1">
    <source>
        <dbReference type="EMBL" id="SEI44111.1"/>
    </source>
</evidence>
<organism evidence="1 2">
    <name type="scientific">Dyadobacter koreensis</name>
    <dbReference type="NCBI Taxonomy" id="408657"/>
    <lineage>
        <taxon>Bacteria</taxon>
        <taxon>Pseudomonadati</taxon>
        <taxon>Bacteroidota</taxon>
        <taxon>Cytophagia</taxon>
        <taxon>Cytophagales</taxon>
        <taxon>Spirosomataceae</taxon>
        <taxon>Dyadobacter</taxon>
    </lineage>
</organism>
<name>A0A1H6QK31_9BACT</name>
<gene>
    <name evidence="1" type="ORF">SAMN04487995_0758</name>
</gene>
<evidence type="ECO:0008006" key="3">
    <source>
        <dbReference type="Google" id="ProtNLM"/>
    </source>
</evidence>
<dbReference type="EMBL" id="FNXY01000001">
    <property type="protein sequence ID" value="SEI44111.1"/>
    <property type="molecule type" value="Genomic_DNA"/>
</dbReference>